<feature type="region of interest" description="Disordered" evidence="1">
    <location>
        <begin position="596"/>
        <end position="625"/>
    </location>
</feature>
<feature type="compositionally biased region" description="Polar residues" evidence="1">
    <location>
        <begin position="1"/>
        <end position="15"/>
    </location>
</feature>
<feature type="compositionally biased region" description="Basic and acidic residues" evidence="1">
    <location>
        <begin position="557"/>
        <end position="572"/>
    </location>
</feature>
<feature type="region of interest" description="Disordered" evidence="1">
    <location>
        <begin position="227"/>
        <end position="292"/>
    </location>
</feature>
<accession>A0A364MS71</accession>
<dbReference type="EMBL" id="QGDH01000298">
    <property type="protein sequence ID" value="RAR01109.1"/>
    <property type="molecule type" value="Genomic_DNA"/>
</dbReference>
<feature type="compositionally biased region" description="Polar residues" evidence="1">
    <location>
        <begin position="125"/>
        <end position="135"/>
    </location>
</feature>
<proteinExistence type="predicted"/>
<dbReference type="AlphaFoldDB" id="A0A364MS71"/>
<feature type="region of interest" description="Disordered" evidence="1">
    <location>
        <begin position="388"/>
        <end position="450"/>
    </location>
</feature>
<protein>
    <submittedName>
        <fullName evidence="2">Uncharacterized protein</fullName>
    </submittedName>
</protein>
<evidence type="ECO:0000313" key="3">
    <source>
        <dbReference type="Proteomes" id="UP000249619"/>
    </source>
</evidence>
<comment type="caution">
    <text evidence="2">The sequence shown here is derived from an EMBL/GenBank/DDBJ whole genome shotgun (WGS) entry which is preliminary data.</text>
</comment>
<dbReference type="STRING" id="183478.A0A364MS71"/>
<keyword evidence="3" id="KW-1185">Reference proteome</keyword>
<feature type="compositionally biased region" description="Polar residues" evidence="1">
    <location>
        <begin position="405"/>
        <end position="426"/>
    </location>
</feature>
<name>A0A364MS71_STELY</name>
<evidence type="ECO:0000256" key="1">
    <source>
        <dbReference type="SAM" id="MobiDB-lite"/>
    </source>
</evidence>
<organism evidence="2 3">
    <name type="scientific">Stemphylium lycopersici</name>
    <name type="common">Tomato gray leaf spot disease fungus</name>
    <name type="synonym">Thyrospora lycopersici</name>
    <dbReference type="NCBI Taxonomy" id="183478"/>
    <lineage>
        <taxon>Eukaryota</taxon>
        <taxon>Fungi</taxon>
        <taxon>Dikarya</taxon>
        <taxon>Ascomycota</taxon>
        <taxon>Pezizomycotina</taxon>
        <taxon>Dothideomycetes</taxon>
        <taxon>Pleosporomycetidae</taxon>
        <taxon>Pleosporales</taxon>
        <taxon>Pleosporineae</taxon>
        <taxon>Pleosporaceae</taxon>
        <taxon>Stemphylium</taxon>
    </lineage>
</organism>
<feature type="compositionally biased region" description="Polar residues" evidence="1">
    <location>
        <begin position="435"/>
        <end position="450"/>
    </location>
</feature>
<feature type="region of interest" description="Disordered" evidence="1">
    <location>
        <begin position="1"/>
        <end position="43"/>
    </location>
</feature>
<feature type="compositionally biased region" description="Polar residues" evidence="1">
    <location>
        <begin position="266"/>
        <end position="275"/>
    </location>
</feature>
<feature type="region of interest" description="Disordered" evidence="1">
    <location>
        <begin position="548"/>
        <end position="578"/>
    </location>
</feature>
<gene>
    <name evidence="2" type="ORF">DDE83_008992</name>
</gene>
<evidence type="ECO:0000313" key="2">
    <source>
        <dbReference type="EMBL" id="RAR01109.1"/>
    </source>
</evidence>
<dbReference type="Proteomes" id="UP000249619">
    <property type="component" value="Unassembled WGS sequence"/>
</dbReference>
<reference evidence="3" key="1">
    <citation type="submission" date="2018-05" db="EMBL/GenBank/DDBJ databases">
        <title>Draft genome sequence of Stemphylium lycopersici strain CIDEFI 213.</title>
        <authorList>
            <person name="Medina R."/>
            <person name="Franco M.E.E."/>
            <person name="Lucentini C.G."/>
            <person name="Saparrat M.C.N."/>
            <person name="Balatti P.A."/>
        </authorList>
    </citation>
    <scope>NUCLEOTIDE SEQUENCE [LARGE SCALE GENOMIC DNA]</scope>
    <source>
        <strain evidence="3">CIDEFI 213</strain>
    </source>
</reference>
<feature type="region of interest" description="Disordered" evidence="1">
    <location>
        <begin position="108"/>
        <end position="154"/>
    </location>
</feature>
<sequence>MATFTSIPQTTSSQFRHYDPTSLKQSEGDLPAVPRQPPQVQKTGHIEDVEDMDSGMCDLFGAGHGKSIHEFASGDGHHQLRLELRDEGEKDHATTDLALEELFDRSSRDFHPIGESGATEEHRSATNFQRSNGASDYSDKSHHPTTTNEGDHAKQRGDLAAAVGNAFSVEGIEGPYHKGSLAEDETFSGIASVINGPSTTPKRSHQSLAIDTTTTIQEVLPNVISDLEPENSHPAKRRRMAERQAQSPILEPTYTPKSTVMLDLSDQASRPSTSDGPIPGSQAAGRKDDGTISLALSPTDLRDVEDGDGAYVQGAVEEVLQARGYIPPSEGLEFEQDVGRESNRRVMNKQGSGSKVGEILEEELSHSEACNTSPSRFQRRGRRVWAPETRRELSNTAPRPLDCNTVPTRAPQQVRPSQPRQKSISRQPDVDKGPQSYSSRSYSPGTTAGDRTNINYESGLGMSCQITDLTLCAIPNGFSIVTAILRHGDSNWSPDLVALDHKFLGEQGKVIRITQLSPGSWMLLGYRCDNGALDLCDRRDLNTKWISNSHSDASSHATDDSDKEGENGEEVIKGYNRRTHKPWLESDESYWWRQRRKRGAAAQGGNEDEGKAKKELAGSNDAAAEPANGLVHRVLCLGVARAEAEVAEAG</sequence>
<dbReference type="OrthoDB" id="3562657at2759"/>